<evidence type="ECO:0000256" key="1">
    <source>
        <dbReference type="ARBA" id="ARBA00001946"/>
    </source>
</evidence>
<feature type="domain" description="Nudix hydrolase" evidence="4">
    <location>
        <begin position="19"/>
        <end position="150"/>
    </location>
</feature>
<gene>
    <name evidence="5" type="ORF">EDM56_19755</name>
</gene>
<dbReference type="RefSeq" id="WP_122919630.1">
    <property type="nucleotide sequence ID" value="NZ_RHHQ01000015.1"/>
</dbReference>
<dbReference type="Proteomes" id="UP000271031">
    <property type="component" value="Unassembled WGS sequence"/>
</dbReference>
<dbReference type="InterPro" id="IPR015797">
    <property type="entry name" value="NUDIX_hydrolase-like_dom_sf"/>
</dbReference>
<dbReference type="PRINTS" id="PR00502">
    <property type="entry name" value="NUDIXFAMILY"/>
</dbReference>
<proteinExistence type="inferred from homology"/>
<sequence>MSMSPYYRDLRQKLGNQLIFVPAVVAVIRNENDEILFGRKHNEEQWGIIAGAIEIGETPAEALCREVGEETGLQVIPETIIGVFGGEEQRFTYPNGHQVEYLTIVFSCTVKGGALLTQSEEMGELRYFSERELPPIANKYPPDIFKKATMLAQKALFEKVDSQNGS</sequence>
<comment type="caution">
    <text evidence="5">The sequence shown here is derived from an EMBL/GenBank/DDBJ whole genome shotgun (WGS) entry which is preliminary data.</text>
</comment>
<reference evidence="5 6" key="1">
    <citation type="submission" date="2018-10" db="EMBL/GenBank/DDBJ databases">
        <title>Phylogenomics of Brevibacillus.</title>
        <authorList>
            <person name="Dunlap C."/>
        </authorList>
    </citation>
    <scope>NUCLEOTIDE SEQUENCE [LARGE SCALE GENOMIC DNA]</scope>
    <source>
        <strain evidence="5 6">JCM 15716</strain>
    </source>
</reference>
<dbReference type="InterPro" id="IPR020084">
    <property type="entry name" value="NUDIX_hydrolase_CS"/>
</dbReference>
<dbReference type="PANTHER" id="PTHR43046:SF2">
    <property type="entry name" value="8-OXO-DGTP DIPHOSPHATASE-RELATED"/>
    <property type="match status" value="1"/>
</dbReference>
<dbReference type="PROSITE" id="PS51462">
    <property type="entry name" value="NUDIX"/>
    <property type="match status" value="1"/>
</dbReference>
<evidence type="ECO:0000256" key="2">
    <source>
        <dbReference type="ARBA" id="ARBA00022801"/>
    </source>
</evidence>
<dbReference type="PROSITE" id="PS00893">
    <property type="entry name" value="NUDIX_BOX"/>
    <property type="match status" value="1"/>
</dbReference>
<keyword evidence="2 3" id="KW-0378">Hydrolase</keyword>
<dbReference type="PANTHER" id="PTHR43046">
    <property type="entry name" value="GDP-MANNOSE MANNOSYL HYDROLASE"/>
    <property type="match status" value="1"/>
</dbReference>
<comment type="cofactor">
    <cofactor evidence="1">
        <name>Mg(2+)</name>
        <dbReference type="ChEBI" id="CHEBI:18420"/>
    </cofactor>
</comment>
<accession>A0A3M8DCW4</accession>
<protein>
    <submittedName>
        <fullName evidence="5">NUDIX domain-containing protein</fullName>
    </submittedName>
</protein>
<dbReference type="GO" id="GO:0016787">
    <property type="term" value="F:hydrolase activity"/>
    <property type="evidence" value="ECO:0007669"/>
    <property type="project" value="UniProtKB-KW"/>
</dbReference>
<evidence type="ECO:0000313" key="5">
    <source>
        <dbReference type="EMBL" id="RNB85145.1"/>
    </source>
</evidence>
<dbReference type="InterPro" id="IPR020476">
    <property type="entry name" value="Nudix_hydrolase"/>
</dbReference>
<evidence type="ECO:0000313" key="6">
    <source>
        <dbReference type="Proteomes" id="UP000271031"/>
    </source>
</evidence>
<dbReference type="OrthoDB" id="9787476at2"/>
<dbReference type="Pfam" id="PF00293">
    <property type="entry name" value="NUDIX"/>
    <property type="match status" value="1"/>
</dbReference>
<dbReference type="SUPFAM" id="SSF55811">
    <property type="entry name" value="Nudix"/>
    <property type="match status" value="1"/>
</dbReference>
<dbReference type="EMBL" id="RHHQ01000015">
    <property type="protein sequence ID" value="RNB85145.1"/>
    <property type="molecule type" value="Genomic_DNA"/>
</dbReference>
<organism evidence="5 6">
    <name type="scientific">Brevibacillus fluminis</name>
    <dbReference type="NCBI Taxonomy" id="511487"/>
    <lineage>
        <taxon>Bacteria</taxon>
        <taxon>Bacillati</taxon>
        <taxon>Bacillota</taxon>
        <taxon>Bacilli</taxon>
        <taxon>Bacillales</taxon>
        <taxon>Paenibacillaceae</taxon>
        <taxon>Brevibacillus</taxon>
    </lineage>
</organism>
<dbReference type="AlphaFoldDB" id="A0A3M8DCW4"/>
<evidence type="ECO:0000256" key="3">
    <source>
        <dbReference type="RuleBase" id="RU003476"/>
    </source>
</evidence>
<keyword evidence="6" id="KW-1185">Reference proteome</keyword>
<dbReference type="Gene3D" id="3.90.79.10">
    <property type="entry name" value="Nucleoside Triphosphate Pyrophosphohydrolase"/>
    <property type="match status" value="1"/>
</dbReference>
<dbReference type="InterPro" id="IPR000086">
    <property type="entry name" value="NUDIX_hydrolase_dom"/>
</dbReference>
<evidence type="ECO:0000259" key="4">
    <source>
        <dbReference type="PROSITE" id="PS51462"/>
    </source>
</evidence>
<name>A0A3M8DCW4_9BACL</name>
<comment type="similarity">
    <text evidence="3">Belongs to the Nudix hydrolase family.</text>
</comment>